<dbReference type="Proteomes" id="UP001295469">
    <property type="component" value="Chromosome C08"/>
</dbReference>
<accession>A0A816UIB9</accession>
<organism evidence="1">
    <name type="scientific">Brassica napus</name>
    <name type="common">Rape</name>
    <dbReference type="NCBI Taxonomy" id="3708"/>
    <lineage>
        <taxon>Eukaryota</taxon>
        <taxon>Viridiplantae</taxon>
        <taxon>Streptophyta</taxon>
        <taxon>Embryophyta</taxon>
        <taxon>Tracheophyta</taxon>
        <taxon>Spermatophyta</taxon>
        <taxon>Magnoliopsida</taxon>
        <taxon>eudicotyledons</taxon>
        <taxon>Gunneridae</taxon>
        <taxon>Pentapetalae</taxon>
        <taxon>rosids</taxon>
        <taxon>malvids</taxon>
        <taxon>Brassicales</taxon>
        <taxon>Brassicaceae</taxon>
        <taxon>Brassiceae</taxon>
        <taxon>Brassica</taxon>
    </lineage>
</organism>
<reference evidence="1" key="1">
    <citation type="submission" date="2021-01" db="EMBL/GenBank/DDBJ databases">
        <authorList>
            <consortium name="Genoscope - CEA"/>
            <person name="William W."/>
        </authorList>
    </citation>
    <scope>NUCLEOTIDE SEQUENCE</scope>
</reference>
<sequence length="59" mass="6812">MRPKTIGPSSDMLSAIKHETPACTERERHLMMKAVKRLEASWVYDKQKGEDPSQKLIEK</sequence>
<dbReference type="SMR" id="A0A816UIB9"/>
<gene>
    <name evidence="1" type="ORF">DARMORV10_C08P42000.1</name>
</gene>
<dbReference type="EMBL" id="HG994372">
    <property type="protein sequence ID" value="CAF2114477.1"/>
    <property type="molecule type" value="Genomic_DNA"/>
</dbReference>
<name>A0A816UIB9_BRANA</name>
<dbReference type="AlphaFoldDB" id="A0A816UIB9"/>
<protein>
    <submittedName>
        <fullName evidence="1">(rape) hypothetical protein</fullName>
    </submittedName>
</protein>
<proteinExistence type="predicted"/>
<evidence type="ECO:0000313" key="1">
    <source>
        <dbReference type="EMBL" id="CAF2114477.1"/>
    </source>
</evidence>